<accession>A0ABS5IB17</accession>
<evidence type="ECO:0000256" key="3">
    <source>
        <dbReference type="SAM" id="MobiDB-lite"/>
    </source>
</evidence>
<comment type="subcellular location">
    <subcellularLocation>
        <location evidence="2">Cell membrane</location>
        <topology evidence="2">Lipid-anchor</topology>
    </subcellularLocation>
</comment>
<dbReference type="Gene3D" id="2.20.200.10">
    <property type="entry name" value="Outer membrane efflux proteins (OEP)"/>
    <property type="match status" value="1"/>
</dbReference>
<dbReference type="RefSeq" id="WP_211547246.1">
    <property type="nucleotide sequence ID" value="NZ_JAGTUF010000004.1"/>
</dbReference>
<keyword evidence="2" id="KW-0472">Membrane</keyword>
<keyword evidence="2" id="KW-1134">Transmembrane beta strand</keyword>
<reference evidence="4 5" key="1">
    <citation type="submission" date="2021-04" db="EMBL/GenBank/DDBJ databases">
        <title>Magnetospirillum sulfuroxidans sp. nov., a facultative chemolithoautotrophic sulfur-oxidizing alphaproteobacterium isolated from freshwater sediment and proposals for Paramagetospirillum gen. nov., and Magnetospirillaceae fam. nov.</title>
        <authorList>
            <person name="Koziaeva V."/>
            <person name="Geelhoed J.S."/>
            <person name="Sorokin D.Y."/>
            <person name="Grouzdev D.S."/>
        </authorList>
    </citation>
    <scope>NUCLEOTIDE SEQUENCE [LARGE SCALE GENOMIC DNA]</scope>
    <source>
        <strain evidence="4 5">J10</strain>
    </source>
</reference>
<evidence type="ECO:0000313" key="4">
    <source>
        <dbReference type="EMBL" id="MBR9971461.1"/>
    </source>
</evidence>
<dbReference type="InterPro" id="IPR010131">
    <property type="entry name" value="MdtP/NodT-like"/>
</dbReference>
<sequence length="463" mass="48451">MKRNLALILTLAIGGCTMGPDYQPPAAPVPAHWSLTAAAQPQGREWWQAFDDPQIAALVVRALAANPDLAAAEAAVRAARALAAKTTGGTWPELDLSTAASRSRDPASQGSTTAAAKPRIANSMTSGFDASWEVDLWGKLERGVQAATATAQASQAEADGVRLTLIGDVLRAYVEVRGMQLRLGVAEQATAAYADTVTLTEAKFRAGTGSGLDLVRAQAQLDASRAELPPLRATLRARLHALSILTGQMPEALAVVLETPAPVPRMTARPGLGVPADLVRKRPDLRQMERNLAAASAAIGVAEADLYPSLSLSGSIGLSSATAGSLLELASRTWSFGPSLVLPLLDGGSRRAEIAYRRAKAEQAEQLWRSAVLGALAEVEDALSAWDQQVLRQQALVAAVATSRSALDLASELNAKGMSSYLDVLDAQRELHDLEAQVAEAQVAVITDLISLYKALGGGAPLS</sequence>
<dbReference type="EMBL" id="JAGTUF010000004">
    <property type="protein sequence ID" value="MBR9971461.1"/>
    <property type="molecule type" value="Genomic_DNA"/>
</dbReference>
<comment type="caution">
    <text evidence="4">The sequence shown here is derived from an EMBL/GenBank/DDBJ whole genome shotgun (WGS) entry which is preliminary data.</text>
</comment>
<evidence type="ECO:0000313" key="5">
    <source>
        <dbReference type="Proteomes" id="UP000680714"/>
    </source>
</evidence>
<keyword evidence="2" id="KW-0564">Palmitate</keyword>
<feature type="region of interest" description="Disordered" evidence="3">
    <location>
        <begin position="93"/>
        <end position="120"/>
    </location>
</feature>
<dbReference type="Gene3D" id="1.20.1600.10">
    <property type="entry name" value="Outer membrane efflux proteins (OEP)"/>
    <property type="match status" value="1"/>
</dbReference>
<dbReference type="PANTHER" id="PTHR30203">
    <property type="entry name" value="OUTER MEMBRANE CATION EFFLUX PROTEIN"/>
    <property type="match status" value="1"/>
</dbReference>
<comment type="similarity">
    <text evidence="1 2">Belongs to the outer membrane factor (OMF) (TC 1.B.17) family.</text>
</comment>
<proteinExistence type="inferred from homology"/>
<dbReference type="PROSITE" id="PS51257">
    <property type="entry name" value="PROKAR_LIPOPROTEIN"/>
    <property type="match status" value="1"/>
</dbReference>
<dbReference type="PANTHER" id="PTHR30203:SF32">
    <property type="entry name" value="CATION EFFLUX SYSTEM PROTEIN CUSC"/>
    <property type="match status" value="1"/>
</dbReference>
<dbReference type="NCBIfam" id="TIGR01845">
    <property type="entry name" value="outer_NodT"/>
    <property type="match status" value="1"/>
</dbReference>
<organism evidence="4 5">
    <name type="scientific">Magnetospirillum sulfuroxidans</name>
    <dbReference type="NCBI Taxonomy" id="611300"/>
    <lineage>
        <taxon>Bacteria</taxon>
        <taxon>Pseudomonadati</taxon>
        <taxon>Pseudomonadota</taxon>
        <taxon>Alphaproteobacteria</taxon>
        <taxon>Rhodospirillales</taxon>
        <taxon>Rhodospirillaceae</taxon>
        <taxon>Magnetospirillum</taxon>
    </lineage>
</organism>
<evidence type="ECO:0000256" key="1">
    <source>
        <dbReference type="ARBA" id="ARBA00007613"/>
    </source>
</evidence>
<dbReference type="SUPFAM" id="SSF56954">
    <property type="entry name" value="Outer membrane efflux proteins (OEP)"/>
    <property type="match status" value="1"/>
</dbReference>
<evidence type="ECO:0000256" key="2">
    <source>
        <dbReference type="RuleBase" id="RU362097"/>
    </source>
</evidence>
<protein>
    <submittedName>
        <fullName evidence="4">Efflux transporter outer membrane subunit</fullName>
    </submittedName>
</protein>
<dbReference type="Pfam" id="PF02321">
    <property type="entry name" value="OEP"/>
    <property type="match status" value="2"/>
</dbReference>
<keyword evidence="2" id="KW-0449">Lipoprotein</keyword>
<dbReference type="InterPro" id="IPR003423">
    <property type="entry name" value="OMP_efflux"/>
</dbReference>
<dbReference type="Proteomes" id="UP000680714">
    <property type="component" value="Unassembled WGS sequence"/>
</dbReference>
<keyword evidence="2" id="KW-0812">Transmembrane</keyword>
<keyword evidence="5" id="KW-1185">Reference proteome</keyword>
<gene>
    <name evidence="4" type="ORF">KEC16_07030</name>
</gene>
<name>A0ABS5IB17_9PROT</name>
<feature type="compositionally biased region" description="Polar residues" evidence="3">
    <location>
        <begin position="98"/>
        <end position="114"/>
    </location>
</feature>